<organism evidence="6 7">
    <name type="scientific">candidate division MSBL1 archaeon SCGC-AAA259E19</name>
    <dbReference type="NCBI Taxonomy" id="1698264"/>
    <lineage>
        <taxon>Archaea</taxon>
        <taxon>Methanobacteriati</taxon>
        <taxon>Methanobacteriota</taxon>
        <taxon>candidate division MSBL1</taxon>
    </lineage>
</organism>
<dbReference type="Gene3D" id="1.10.60.10">
    <property type="entry name" value="Iron dependent repressor, metal binding and dimerisation domain"/>
    <property type="match status" value="1"/>
</dbReference>
<dbReference type="GO" id="GO:0046983">
    <property type="term" value="F:protein dimerization activity"/>
    <property type="evidence" value="ECO:0007669"/>
    <property type="project" value="InterPro"/>
</dbReference>
<dbReference type="GO" id="GO:0046914">
    <property type="term" value="F:transition metal ion binding"/>
    <property type="evidence" value="ECO:0007669"/>
    <property type="project" value="InterPro"/>
</dbReference>
<dbReference type="Gene3D" id="1.10.10.10">
    <property type="entry name" value="Winged helix-like DNA-binding domain superfamily/Winged helix DNA-binding domain"/>
    <property type="match status" value="1"/>
</dbReference>
<dbReference type="PANTHER" id="PTHR33238">
    <property type="entry name" value="IRON (METAL) DEPENDENT REPRESSOR, DTXR FAMILY"/>
    <property type="match status" value="1"/>
</dbReference>
<keyword evidence="2" id="KW-0805">Transcription regulation</keyword>
<dbReference type="InterPro" id="IPR036388">
    <property type="entry name" value="WH-like_DNA-bd_sf"/>
</dbReference>
<dbReference type="InterPro" id="IPR036421">
    <property type="entry name" value="Fe_dep_repressor_sf"/>
</dbReference>
<accession>A0A133UFE5</accession>
<evidence type="ECO:0000259" key="5">
    <source>
        <dbReference type="PROSITE" id="PS50944"/>
    </source>
</evidence>
<keyword evidence="3" id="KW-0238">DNA-binding</keyword>
<dbReference type="InterPro" id="IPR036390">
    <property type="entry name" value="WH_DNA-bd_sf"/>
</dbReference>
<evidence type="ECO:0000256" key="1">
    <source>
        <dbReference type="ARBA" id="ARBA00007871"/>
    </source>
</evidence>
<dbReference type="SUPFAM" id="SSF46785">
    <property type="entry name" value="Winged helix' DNA-binding domain"/>
    <property type="match status" value="1"/>
</dbReference>
<proteinExistence type="inferred from homology"/>
<comment type="similarity">
    <text evidence="1">Belongs to the DtxR/MntR family.</text>
</comment>
<protein>
    <recommendedName>
        <fullName evidence="5">HTH dtxR-type domain-containing protein</fullName>
    </recommendedName>
</protein>
<dbReference type="FunFam" id="1.10.60.10:FF:000005">
    <property type="entry name" value="Transcriptional regulator MntR protein"/>
    <property type="match status" value="1"/>
</dbReference>
<comment type="caution">
    <text evidence="6">The sequence shown here is derived from an EMBL/GenBank/DDBJ whole genome shotgun (WGS) entry which is preliminary data.</text>
</comment>
<feature type="domain" description="HTH dtxR-type" evidence="5">
    <location>
        <begin position="1"/>
        <end position="62"/>
    </location>
</feature>
<evidence type="ECO:0000256" key="3">
    <source>
        <dbReference type="ARBA" id="ARBA00023125"/>
    </source>
</evidence>
<evidence type="ECO:0000256" key="2">
    <source>
        <dbReference type="ARBA" id="ARBA00023015"/>
    </source>
</evidence>
<keyword evidence="7" id="KW-1185">Reference proteome</keyword>
<gene>
    <name evidence="6" type="ORF">AKJ65_06850</name>
</gene>
<dbReference type="SUPFAM" id="SSF47979">
    <property type="entry name" value="Iron-dependent repressor protein, dimerization domain"/>
    <property type="match status" value="1"/>
</dbReference>
<keyword evidence="4" id="KW-0804">Transcription</keyword>
<reference evidence="6 7" key="1">
    <citation type="journal article" date="2016" name="Sci. Rep.">
        <title>Metabolic traits of an uncultured archaeal lineage -MSBL1- from brine pools of the Red Sea.</title>
        <authorList>
            <person name="Mwirichia R."/>
            <person name="Alam I."/>
            <person name="Rashid M."/>
            <person name="Vinu M."/>
            <person name="Ba-Alawi W."/>
            <person name="Anthony Kamau A."/>
            <person name="Kamanda Ngugi D."/>
            <person name="Goker M."/>
            <person name="Klenk H.P."/>
            <person name="Bajic V."/>
            <person name="Stingl U."/>
        </authorList>
    </citation>
    <scope>NUCLEOTIDE SEQUENCE [LARGE SCALE GENOMIC DNA]</scope>
    <source>
        <strain evidence="6">SCGC-AAA259E19</strain>
    </source>
</reference>
<dbReference type="InterPro" id="IPR050536">
    <property type="entry name" value="DtxR_MntR_Metal-Reg"/>
</dbReference>
<dbReference type="EMBL" id="LHXO01000128">
    <property type="protein sequence ID" value="KXA92948.1"/>
    <property type="molecule type" value="Genomic_DNA"/>
</dbReference>
<evidence type="ECO:0000313" key="6">
    <source>
        <dbReference type="EMBL" id="KXA92948.1"/>
    </source>
</evidence>
<name>A0A133UFE5_9EURY</name>
<dbReference type="Pfam" id="PF01325">
    <property type="entry name" value="Fe_dep_repress"/>
    <property type="match status" value="1"/>
</dbReference>
<dbReference type="Pfam" id="PF02742">
    <property type="entry name" value="Fe_dep_repr_C"/>
    <property type="match status" value="1"/>
</dbReference>
<dbReference type="AlphaFoldDB" id="A0A133UFE5"/>
<dbReference type="PROSITE" id="PS50944">
    <property type="entry name" value="HTH_DTXR"/>
    <property type="match status" value="1"/>
</dbReference>
<dbReference type="InterPro" id="IPR022687">
    <property type="entry name" value="HTH_DTXR"/>
</dbReference>
<evidence type="ECO:0000313" key="7">
    <source>
        <dbReference type="Proteomes" id="UP000070284"/>
    </source>
</evidence>
<dbReference type="GO" id="GO:0003677">
    <property type="term" value="F:DNA binding"/>
    <property type="evidence" value="ECO:0007669"/>
    <property type="project" value="UniProtKB-KW"/>
</dbReference>
<dbReference type="GO" id="GO:0003700">
    <property type="term" value="F:DNA-binding transcription factor activity"/>
    <property type="evidence" value="ECO:0007669"/>
    <property type="project" value="InterPro"/>
</dbReference>
<dbReference type="InterPro" id="IPR001367">
    <property type="entry name" value="Fe_dep_repressor"/>
</dbReference>
<dbReference type="PANTHER" id="PTHR33238:SF7">
    <property type="entry name" value="IRON-DEPENDENT TRANSCRIPTIONAL REGULATOR"/>
    <property type="match status" value="1"/>
</dbReference>
<evidence type="ECO:0000256" key="4">
    <source>
        <dbReference type="ARBA" id="ARBA00023163"/>
    </source>
</evidence>
<sequence length="150" mass="17660">MSETLERYIETIHELEEKGRKVRTKDMARELKVKEPSVTEMLGKLKEKDLVEYEPYQGTSLTQKGEDLAKKLMKKHATFAEFLKMIGVDGEIAEKDACRIEHVVNHETVEKLRKFLKFVEKAPEEPIWLEHYKDFIKTGKHPECDRKNKD</sequence>
<dbReference type="Proteomes" id="UP000070284">
    <property type="component" value="Unassembled WGS sequence"/>
</dbReference>
<dbReference type="InterPro" id="IPR022689">
    <property type="entry name" value="Iron_dep_repressor"/>
</dbReference>
<dbReference type="SMART" id="SM00529">
    <property type="entry name" value="HTH_DTXR"/>
    <property type="match status" value="1"/>
</dbReference>